<keyword evidence="13" id="KW-1185">Reference proteome</keyword>
<comment type="subunit">
    <text evidence="7">Homodimer.</text>
</comment>
<evidence type="ECO:0000256" key="3">
    <source>
        <dbReference type="ARBA" id="ARBA00022679"/>
    </source>
</evidence>
<sequence length="380" mass="40760">MSSTKPASSTTGDPLLLTPGPLTTSRSVKEAMVHDWGSRDARFIAINRAVLETLPRVILGEGAFVAVPMQGSGTFAIEAMLTSFVPRDGKALVLVNGAYGRRARTILDIAGRASVVYETTEDVPPEPGEIDAMLAADAAITHVFIVHCETTSGIRNPVEAVAAVVERHGRRLLIDAMSAFGALELDAREVAFDAVAASSNKCLQGVPGLGFVLARKSALEATKGNATTLTLDLFDQHQALSSSGQYRFTPPIHVIAALHQALEEFWAEGGTAGRGRRYAENARILIQGMGRLGFRTLLPETLQAPIIVTFRTPEHERFVFQRFYDALRDRGFVIYPGKLTVADTFRVGCIGELHAADMAAFVAAVKDTLLEMGAGLRTAA</sequence>
<comment type="function">
    <text evidence="7">Involved in phosphonate degradation.</text>
</comment>
<protein>
    <recommendedName>
        <fullName evidence="7">2-aminoethylphosphonate--pyruvate transaminase</fullName>
        <ecNumber evidence="7">2.6.1.37</ecNumber>
    </recommendedName>
    <alternativeName>
        <fullName evidence="7">2-aminoethylphosphonate aminotransferase</fullName>
    </alternativeName>
    <alternativeName>
        <fullName evidence="7">AEP transaminase</fullName>
        <shortName evidence="7">AEPT</shortName>
    </alternativeName>
</protein>
<dbReference type="NCBIfam" id="NF010006">
    <property type="entry name" value="PRK13479.1"/>
    <property type="match status" value="1"/>
</dbReference>
<dbReference type="HAMAP" id="MF_01376">
    <property type="entry name" value="PhnW_aminotrans_5"/>
    <property type="match status" value="1"/>
</dbReference>
<dbReference type="EMBL" id="JACIDR010000005">
    <property type="protein sequence ID" value="MBB3974261.1"/>
    <property type="molecule type" value="Genomic_DNA"/>
</dbReference>
<comment type="caution">
    <text evidence="12">The sequence shown here is derived from an EMBL/GenBank/DDBJ whole genome shotgun (WGS) entry which is preliminary data.</text>
</comment>
<keyword evidence="3 7" id="KW-0808">Transferase</keyword>
<dbReference type="InterPro" id="IPR015424">
    <property type="entry name" value="PyrdxlP-dep_Trfase"/>
</dbReference>
<dbReference type="AlphaFoldDB" id="A0A7W6D458"/>
<keyword evidence="5 7" id="KW-0670">Pyruvate</keyword>
<evidence type="ECO:0000256" key="4">
    <source>
        <dbReference type="ARBA" id="ARBA00022898"/>
    </source>
</evidence>
<dbReference type="PIRSF" id="PIRSF000524">
    <property type="entry name" value="SPT"/>
    <property type="match status" value="1"/>
</dbReference>
<dbReference type="PANTHER" id="PTHR42778:SF1">
    <property type="entry name" value="2-AMINOETHYLPHOSPHONATE--PYRUVATE TRANSAMINASE"/>
    <property type="match status" value="1"/>
</dbReference>
<keyword evidence="2 7" id="KW-0032">Aminotransferase</keyword>
<evidence type="ECO:0000313" key="12">
    <source>
        <dbReference type="EMBL" id="MBB3974261.1"/>
    </source>
</evidence>
<evidence type="ECO:0000259" key="11">
    <source>
        <dbReference type="Pfam" id="PF00266"/>
    </source>
</evidence>
<comment type="cofactor">
    <cofactor evidence="1 7 9">
        <name>pyridoxal 5'-phosphate</name>
        <dbReference type="ChEBI" id="CHEBI:597326"/>
    </cofactor>
</comment>
<dbReference type="InterPro" id="IPR015422">
    <property type="entry name" value="PyrdxlP-dep_Trfase_small"/>
</dbReference>
<dbReference type="InterPro" id="IPR015421">
    <property type="entry name" value="PyrdxlP-dep_Trfase_major"/>
</dbReference>
<evidence type="ECO:0000256" key="6">
    <source>
        <dbReference type="ARBA" id="ARBA00049460"/>
    </source>
</evidence>
<evidence type="ECO:0000256" key="7">
    <source>
        <dbReference type="HAMAP-Rule" id="MF_01376"/>
    </source>
</evidence>
<dbReference type="GO" id="GO:0019700">
    <property type="term" value="P:organic phosphonate catabolic process"/>
    <property type="evidence" value="ECO:0007669"/>
    <property type="project" value="UniProtKB-UniRule"/>
</dbReference>
<dbReference type="Gene3D" id="3.90.1150.10">
    <property type="entry name" value="Aspartate Aminotransferase, domain 1"/>
    <property type="match status" value="1"/>
</dbReference>
<dbReference type="NCBIfam" id="TIGR02326">
    <property type="entry name" value="transamin_PhnW"/>
    <property type="match status" value="1"/>
</dbReference>
<keyword evidence="4 7" id="KW-0663">Pyridoxal phosphate</keyword>
<name>A0A7W6D458_9HYPH</name>
<gene>
    <name evidence="7" type="primary">phnW</name>
    <name evidence="12" type="ORF">GGR24_002942</name>
</gene>
<evidence type="ECO:0000256" key="2">
    <source>
        <dbReference type="ARBA" id="ARBA00022576"/>
    </source>
</evidence>
<organism evidence="12 13">
    <name type="scientific">Hansschlegelia beijingensis</name>
    <dbReference type="NCBI Taxonomy" id="1133344"/>
    <lineage>
        <taxon>Bacteria</taxon>
        <taxon>Pseudomonadati</taxon>
        <taxon>Pseudomonadota</taxon>
        <taxon>Alphaproteobacteria</taxon>
        <taxon>Hyphomicrobiales</taxon>
        <taxon>Methylopilaceae</taxon>
        <taxon>Hansschlegelia</taxon>
    </lineage>
</organism>
<dbReference type="Proteomes" id="UP000528964">
    <property type="component" value="Unassembled WGS sequence"/>
</dbReference>
<dbReference type="InterPro" id="IPR024169">
    <property type="entry name" value="SP_NH2Trfase/AEP_transaminase"/>
</dbReference>
<dbReference type="Pfam" id="PF00266">
    <property type="entry name" value="Aminotran_5"/>
    <property type="match status" value="1"/>
</dbReference>
<evidence type="ECO:0000256" key="10">
    <source>
        <dbReference type="SAM" id="MobiDB-lite"/>
    </source>
</evidence>
<feature type="region of interest" description="Disordered" evidence="10">
    <location>
        <begin position="1"/>
        <end position="22"/>
    </location>
</feature>
<comment type="catalytic activity">
    <reaction evidence="6 7">
        <text>(2-aminoethyl)phosphonate + pyruvate = phosphonoacetaldehyde + L-alanine</text>
        <dbReference type="Rhea" id="RHEA:17021"/>
        <dbReference type="ChEBI" id="CHEBI:15361"/>
        <dbReference type="ChEBI" id="CHEBI:57418"/>
        <dbReference type="ChEBI" id="CHEBI:57972"/>
        <dbReference type="ChEBI" id="CHEBI:58383"/>
        <dbReference type="EC" id="2.6.1.37"/>
    </reaction>
</comment>
<dbReference type="EC" id="2.6.1.37" evidence="7"/>
<dbReference type="PANTHER" id="PTHR42778">
    <property type="entry name" value="2-AMINOETHYLPHOSPHONATE--PYRUVATE TRANSAMINASE"/>
    <property type="match status" value="1"/>
</dbReference>
<feature type="compositionally biased region" description="Low complexity" evidence="10">
    <location>
        <begin position="8"/>
        <end position="22"/>
    </location>
</feature>
<reference evidence="12 13" key="1">
    <citation type="submission" date="2020-08" db="EMBL/GenBank/DDBJ databases">
        <title>Genomic Encyclopedia of Type Strains, Phase IV (KMG-IV): sequencing the most valuable type-strain genomes for metagenomic binning, comparative biology and taxonomic classification.</title>
        <authorList>
            <person name="Goeker M."/>
        </authorList>
    </citation>
    <scope>NUCLEOTIDE SEQUENCE [LARGE SCALE GENOMIC DNA]</scope>
    <source>
        <strain evidence="12 13">DSM 25481</strain>
    </source>
</reference>
<evidence type="ECO:0000256" key="1">
    <source>
        <dbReference type="ARBA" id="ARBA00001933"/>
    </source>
</evidence>
<feature type="binding site" evidence="8">
    <location>
        <position position="346"/>
    </location>
    <ligand>
        <name>substrate</name>
    </ligand>
</feature>
<dbReference type="RefSeq" id="WP_183396109.1">
    <property type="nucleotide sequence ID" value="NZ_JACIDR010000005.1"/>
</dbReference>
<evidence type="ECO:0000256" key="9">
    <source>
        <dbReference type="PIRSR" id="PIRSR000524-50"/>
    </source>
</evidence>
<dbReference type="Gene3D" id="3.40.640.10">
    <property type="entry name" value="Type I PLP-dependent aspartate aminotransferase-like (Major domain)"/>
    <property type="match status" value="1"/>
</dbReference>
<feature type="domain" description="Aminotransferase class V" evidence="11">
    <location>
        <begin position="116"/>
        <end position="317"/>
    </location>
</feature>
<dbReference type="GO" id="GO:0047304">
    <property type="term" value="F:2-aminoethylphosphonate-pyruvate transaminase activity"/>
    <property type="evidence" value="ECO:0007669"/>
    <property type="project" value="UniProtKB-UniRule"/>
</dbReference>
<dbReference type="SUPFAM" id="SSF53383">
    <property type="entry name" value="PLP-dependent transferases"/>
    <property type="match status" value="1"/>
</dbReference>
<feature type="modified residue" description="N6-(pyridoxal phosphate)lysine" evidence="7 9">
    <location>
        <position position="201"/>
    </location>
</feature>
<proteinExistence type="inferred from homology"/>
<dbReference type="InterPro" id="IPR000192">
    <property type="entry name" value="Aminotrans_V_dom"/>
</dbReference>
<evidence type="ECO:0000256" key="8">
    <source>
        <dbReference type="PIRSR" id="PIRSR000524-1"/>
    </source>
</evidence>
<comment type="similarity">
    <text evidence="7">Belongs to the class-V pyridoxal-phosphate-dependent aminotransferase family. PhnW subfamily.</text>
</comment>
<dbReference type="NCBIfam" id="TIGR03301">
    <property type="entry name" value="PhnW-AepZ"/>
    <property type="match status" value="1"/>
</dbReference>
<evidence type="ECO:0000256" key="5">
    <source>
        <dbReference type="ARBA" id="ARBA00023317"/>
    </source>
</evidence>
<dbReference type="InterPro" id="IPR012703">
    <property type="entry name" value="NH2EtPonate_pyrv_transaminase"/>
</dbReference>
<evidence type="ECO:0000313" key="13">
    <source>
        <dbReference type="Proteomes" id="UP000528964"/>
    </source>
</evidence>
<accession>A0A7W6D458</accession>